<dbReference type="EMBL" id="JAAPAP010000011">
    <property type="protein sequence ID" value="NHN78574.1"/>
    <property type="molecule type" value="Genomic_DNA"/>
</dbReference>
<dbReference type="InterPro" id="IPR006944">
    <property type="entry name" value="Phage/GTA_portal"/>
</dbReference>
<sequence length="417" mass="45897">MEPVLGADRAPVSTGDREAILDLFNVSASHAGPVVNARTAMRSSAVYACVATIAGAIAALPLPVYQRTANGRERADHPLWWLLNEQPTPGFSAYAFWEYVVSSKLLRGDGLAMIARNNAGQPQELIPLPRGQTLIEKRDGRLVYYVELDGDYIGLDQDDVLHFPSLGFDGIKSPSVISLAAKQGVGVSLAAEEYAGRFFSNGARPDFALSHPGNPTRQQVDLIREMWAERHQGTANRHLPAVLVGGMEVKELTMSAEDSQLLETRKWQVVDIARAFGVPPHMIGETEKSSSWGTGIEQMSIGFVRWTLNRHLKPIEQELNRKLWPRSARYFVEFNREGLMAGDSKAEAEYFTKALGGPGAQGYMTVNEVRRIKNLPPVEGGDILYRPENASNAQPPAEPDQGQPEGEEDLRDPQRGE</sequence>
<evidence type="ECO:0000313" key="3">
    <source>
        <dbReference type="EMBL" id="NHN78574.1"/>
    </source>
</evidence>
<dbReference type="Gene3D" id="3.40.140.120">
    <property type="match status" value="1"/>
</dbReference>
<dbReference type="AlphaFoldDB" id="A0AA44C7K9"/>
<keyword evidence="2" id="KW-1133">Transmembrane helix</keyword>
<keyword evidence="2" id="KW-0812">Transmembrane</keyword>
<accession>A0AA44C7K9</accession>
<dbReference type="InterPro" id="IPR006427">
    <property type="entry name" value="Portal_HK97"/>
</dbReference>
<proteinExistence type="predicted"/>
<feature type="transmembrane region" description="Helical" evidence="2">
    <location>
        <begin position="45"/>
        <end position="65"/>
    </location>
</feature>
<dbReference type="Gene3D" id="1.20.1270.210">
    <property type="match status" value="1"/>
</dbReference>
<evidence type="ECO:0000256" key="2">
    <source>
        <dbReference type="SAM" id="Phobius"/>
    </source>
</evidence>
<keyword evidence="2" id="KW-0472">Membrane</keyword>
<gene>
    <name evidence="3" type="ORF">HA520_15020</name>
</gene>
<comment type="caution">
    <text evidence="3">The sequence shown here is derived from an EMBL/GenBank/DDBJ whole genome shotgun (WGS) entry which is preliminary data.</text>
</comment>
<dbReference type="Proteomes" id="UP000736384">
    <property type="component" value="Unassembled WGS sequence"/>
</dbReference>
<evidence type="ECO:0000256" key="1">
    <source>
        <dbReference type="SAM" id="MobiDB-lite"/>
    </source>
</evidence>
<feature type="region of interest" description="Disordered" evidence="1">
    <location>
        <begin position="377"/>
        <end position="417"/>
    </location>
</feature>
<evidence type="ECO:0000313" key="4">
    <source>
        <dbReference type="Proteomes" id="UP000736384"/>
    </source>
</evidence>
<dbReference type="Pfam" id="PF04860">
    <property type="entry name" value="Phage_portal"/>
    <property type="match status" value="1"/>
</dbReference>
<name>A0AA44C7K9_9GAMM</name>
<protein>
    <submittedName>
        <fullName evidence="3">Phage portal protein</fullName>
    </submittedName>
</protein>
<dbReference type="Gene3D" id="3.30.1120.70">
    <property type="match status" value="1"/>
</dbReference>
<organism evidence="3 4">
    <name type="scientific">Azotobacter chroococcum</name>
    <dbReference type="NCBI Taxonomy" id="353"/>
    <lineage>
        <taxon>Bacteria</taxon>
        <taxon>Pseudomonadati</taxon>
        <taxon>Pseudomonadota</taxon>
        <taxon>Gammaproteobacteria</taxon>
        <taxon>Pseudomonadales</taxon>
        <taxon>Pseudomonadaceae</taxon>
        <taxon>Azotobacter</taxon>
    </lineage>
</organism>
<dbReference type="NCBIfam" id="TIGR01537">
    <property type="entry name" value="portal_HK97"/>
    <property type="match status" value="1"/>
</dbReference>
<reference evidence="3" key="1">
    <citation type="submission" date="2020-03" db="EMBL/GenBank/DDBJ databases">
        <title>Genome assembly of Azotobacter chroococcum W5.</title>
        <authorList>
            <person name="Kannepalli A."/>
        </authorList>
    </citation>
    <scope>NUCLEOTIDE SEQUENCE</scope>
    <source>
        <strain evidence="3">W5</strain>
    </source>
</reference>